<sequence>MQTRSKSGIVKPRLHPTLLLTEVEPSHYKTALADPTWMAAMTYEYQAFSKIILGPLSHFLLIGKPLVVSGFFCIKQNPDGSIQKLKARLVAKGFINCPDYYSNPSFYRSIVGVLQYVTITRPEISYAVNKACQFLSQLLDSHWTAVKRILRKY</sequence>
<evidence type="ECO:0000313" key="1">
    <source>
        <dbReference type="EMBL" id="RDY14857.1"/>
    </source>
</evidence>
<dbReference type="EMBL" id="QJKJ01000001">
    <property type="protein sequence ID" value="RDY14857.1"/>
    <property type="molecule type" value="Genomic_DNA"/>
</dbReference>
<feature type="non-terminal residue" evidence="1">
    <location>
        <position position="1"/>
    </location>
</feature>
<accession>A0A371IIH7</accession>
<evidence type="ECO:0000313" key="2">
    <source>
        <dbReference type="Proteomes" id="UP000257109"/>
    </source>
</evidence>
<dbReference type="AlphaFoldDB" id="A0A371IIH7"/>
<proteinExistence type="predicted"/>
<gene>
    <name evidence="1" type="ORF">CR513_00005</name>
</gene>
<comment type="caution">
    <text evidence="1">The sequence shown here is derived from an EMBL/GenBank/DDBJ whole genome shotgun (WGS) entry which is preliminary data.</text>
</comment>
<dbReference type="PANTHER" id="PTHR11439:SF455">
    <property type="entry name" value="RLK (RECEPTOR-LIKE PROTEIN KINASE) 8, PUTATIVE-RELATED"/>
    <property type="match status" value="1"/>
</dbReference>
<organism evidence="1 2">
    <name type="scientific">Mucuna pruriens</name>
    <name type="common">Velvet bean</name>
    <name type="synonym">Dolichos pruriens</name>
    <dbReference type="NCBI Taxonomy" id="157652"/>
    <lineage>
        <taxon>Eukaryota</taxon>
        <taxon>Viridiplantae</taxon>
        <taxon>Streptophyta</taxon>
        <taxon>Embryophyta</taxon>
        <taxon>Tracheophyta</taxon>
        <taxon>Spermatophyta</taxon>
        <taxon>Magnoliopsida</taxon>
        <taxon>eudicotyledons</taxon>
        <taxon>Gunneridae</taxon>
        <taxon>Pentapetalae</taxon>
        <taxon>rosids</taxon>
        <taxon>fabids</taxon>
        <taxon>Fabales</taxon>
        <taxon>Fabaceae</taxon>
        <taxon>Papilionoideae</taxon>
        <taxon>50 kb inversion clade</taxon>
        <taxon>NPAAA clade</taxon>
        <taxon>indigoferoid/millettioid clade</taxon>
        <taxon>Phaseoleae</taxon>
        <taxon>Mucuna</taxon>
    </lineage>
</organism>
<protein>
    <submittedName>
        <fullName evidence="1">Mitochondrial protein</fullName>
    </submittedName>
</protein>
<dbReference type="Proteomes" id="UP000257109">
    <property type="component" value="Unassembled WGS sequence"/>
</dbReference>
<dbReference type="OrthoDB" id="7473114at2759"/>
<dbReference type="PANTHER" id="PTHR11439">
    <property type="entry name" value="GAG-POL-RELATED RETROTRANSPOSON"/>
    <property type="match status" value="1"/>
</dbReference>
<name>A0A371IIH7_MUCPR</name>
<reference evidence="1" key="1">
    <citation type="submission" date="2018-05" db="EMBL/GenBank/DDBJ databases">
        <title>Draft genome of Mucuna pruriens seed.</title>
        <authorList>
            <person name="Nnadi N.E."/>
            <person name="Vos R."/>
            <person name="Hasami M.H."/>
            <person name="Devisetty U.K."/>
            <person name="Aguiy J.C."/>
        </authorList>
    </citation>
    <scope>NUCLEOTIDE SEQUENCE [LARGE SCALE GENOMIC DNA]</scope>
    <source>
        <strain evidence="1">JCA_2017</strain>
    </source>
</reference>
<keyword evidence="2" id="KW-1185">Reference proteome</keyword>